<accession>A0ABP0MD37</accession>
<feature type="region of interest" description="Disordered" evidence="4">
    <location>
        <begin position="41"/>
        <end position="88"/>
    </location>
</feature>
<keyword evidence="5" id="KW-0812">Transmembrane</keyword>
<feature type="domain" description="PDEase" evidence="7">
    <location>
        <begin position="560"/>
        <end position="910"/>
    </location>
</feature>
<dbReference type="SMART" id="SM00471">
    <property type="entry name" value="HDc"/>
    <property type="match status" value="1"/>
</dbReference>
<keyword evidence="5" id="KW-0472">Membrane</keyword>
<dbReference type="EMBL" id="CAXAMN010016668">
    <property type="protein sequence ID" value="CAK9048649.1"/>
    <property type="molecule type" value="Genomic_DNA"/>
</dbReference>
<protein>
    <recommendedName>
        <fullName evidence="3">Phosphodiesterase</fullName>
        <ecNumber evidence="3">3.1.4.-</ecNumber>
    </recommendedName>
</protein>
<evidence type="ECO:0000256" key="2">
    <source>
        <dbReference type="ARBA" id="ARBA00022801"/>
    </source>
</evidence>
<name>A0ABP0MD37_9DINO</name>
<dbReference type="CDD" id="cd00077">
    <property type="entry name" value="HDc"/>
    <property type="match status" value="1"/>
</dbReference>
<keyword evidence="5" id="KW-1133">Transmembrane helix</keyword>
<dbReference type="InterPro" id="IPR023088">
    <property type="entry name" value="PDEase"/>
</dbReference>
<dbReference type="Gene3D" id="1.10.1300.10">
    <property type="entry name" value="3'5'-cyclic nucleotide phosphodiesterase, catalytic domain"/>
    <property type="match status" value="1"/>
</dbReference>
<evidence type="ECO:0000259" key="7">
    <source>
        <dbReference type="PROSITE" id="PS51845"/>
    </source>
</evidence>
<comment type="cofactor">
    <cofactor evidence="3">
        <name>a divalent metal cation</name>
        <dbReference type="ChEBI" id="CHEBI:60240"/>
    </cofactor>
    <text evidence="3">Binds 2 divalent metal cations per subunit. Site 1 may preferentially bind zinc ions, while site 2 has a preference for magnesium and/or manganese ions.</text>
</comment>
<evidence type="ECO:0000313" key="8">
    <source>
        <dbReference type="EMBL" id="CAK9048649.1"/>
    </source>
</evidence>
<sequence length="941" mass="104754">MSSRHVTPLFWPSFLPSCLAQDGEFSPWADATSLRMPADFEPTMVLPGDSDQSATVPGVSPRRESREKEHVKGRASVSASLNSDTRAQEAKRKRSFGLCASLGGAVSSIRMKLASSRWYSSPLAVALRGMMQGRNWAILMVIALLLALFMPDIWVLAGVNDTIFIDVVLTLVMALFTLELLILSVVDSHYILSFFQLMDIFGTVSMIFDISFMLGVAADEAQIASNNADATANLMLLRAARAAKVGARAGRLSRVLRFLRFVPFLAGGDKQDENQTGIASMISGQLANLVATRVACLTIILVMVIPLFDIWTFPQSDYSLQTWVNRLSVDVDEMRYDDCMAELGLMKDFYDRKAYGPYLACIGVASTDSEGQVTFTCTQNMAGIAGQVAAFDFSREAPPRLSSSLIVHTGTFMVQVNMHSNAQVEAGFSMGTMTFIIVIMVFCGLALSSVVTDLAVRPLERMLGTVRKIASTVFKFTAEVSAEQNEEEVTDIDSSNEMKLLEKVVQKLAIIADLQTARAVPDETEDMRDEDLGILSMMHGANITKSKGRQTRRPSGTVQRKKGHLGVPAVRLEDFGVSQEIFNSWSFNSLTLSKNQRINLAVYTVCKFHEETEGFVNTGDEVGMFQRFTTAVEKEYLPVPFHSFAHSVDVLHAVSRVLRCISSSSILSELEEFSLLVAALGHDIGHPGVNNGFLSEVGHELAMQYNDRSPLENMHCAKLYTITNKQETNVFYHLSKDQYKEVRKICIESILHTDMMAHQAMVKDLQMLFQMNTEVFTAEPECDDKGQLIISQPEVEIFTEPDTKSKVLNCVLHSADVSNPCRAWDVTHDWAMVCLEEFFAQGDQEKLLGIPVQFLNDRDKLNKPNSQIGFIEFMIAPFFVAQIRLWPNLHEMGGNLSRNIANWQDMWEKEVSPAEEERAKVKGRVEKVQTNINEAIQRTPI</sequence>
<reference evidence="8 9" key="1">
    <citation type="submission" date="2024-02" db="EMBL/GenBank/DDBJ databases">
        <authorList>
            <person name="Chen Y."/>
            <person name="Shah S."/>
            <person name="Dougan E. K."/>
            <person name="Thang M."/>
            <person name="Chan C."/>
        </authorList>
    </citation>
    <scope>NUCLEOTIDE SEQUENCE [LARGE SCALE GENOMIC DNA]</scope>
</reference>
<gene>
    <name evidence="8" type="ORF">CCMP2556_LOCUS25014</name>
</gene>
<keyword evidence="6" id="KW-0732">Signal</keyword>
<dbReference type="PRINTS" id="PR00387">
    <property type="entry name" value="PDIESTERASE1"/>
</dbReference>
<comment type="similarity">
    <text evidence="3">Belongs to the cyclic nucleotide phosphodiesterase family.</text>
</comment>
<evidence type="ECO:0000256" key="1">
    <source>
        <dbReference type="ARBA" id="ARBA00022723"/>
    </source>
</evidence>
<proteinExistence type="inferred from homology"/>
<dbReference type="PROSITE" id="PS00126">
    <property type="entry name" value="PDEASE_I_1"/>
    <property type="match status" value="1"/>
</dbReference>
<feature type="transmembrane region" description="Helical" evidence="5">
    <location>
        <begin position="428"/>
        <end position="451"/>
    </location>
</feature>
<comment type="caution">
    <text evidence="8">The sequence shown here is derived from an EMBL/GenBank/DDBJ whole genome shotgun (WGS) entry which is preliminary data.</text>
</comment>
<evidence type="ECO:0000256" key="6">
    <source>
        <dbReference type="SAM" id="SignalP"/>
    </source>
</evidence>
<dbReference type="PROSITE" id="PS51845">
    <property type="entry name" value="PDEASE_I_2"/>
    <property type="match status" value="1"/>
</dbReference>
<feature type="transmembrane region" description="Helical" evidence="5">
    <location>
        <begin position="197"/>
        <end position="218"/>
    </location>
</feature>
<dbReference type="EC" id="3.1.4.-" evidence="3"/>
<evidence type="ECO:0000256" key="5">
    <source>
        <dbReference type="SAM" id="Phobius"/>
    </source>
</evidence>
<keyword evidence="1 3" id="KW-0479">Metal-binding</keyword>
<dbReference type="InterPro" id="IPR023174">
    <property type="entry name" value="PDEase_CS"/>
</dbReference>
<feature type="transmembrane region" description="Helical" evidence="5">
    <location>
        <begin position="163"/>
        <end position="185"/>
    </location>
</feature>
<evidence type="ECO:0000256" key="4">
    <source>
        <dbReference type="SAM" id="MobiDB-lite"/>
    </source>
</evidence>
<dbReference type="Proteomes" id="UP001642484">
    <property type="component" value="Unassembled WGS sequence"/>
</dbReference>
<evidence type="ECO:0000313" key="9">
    <source>
        <dbReference type="Proteomes" id="UP001642484"/>
    </source>
</evidence>
<organism evidence="8 9">
    <name type="scientific">Durusdinium trenchii</name>
    <dbReference type="NCBI Taxonomy" id="1381693"/>
    <lineage>
        <taxon>Eukaryota</taxon>
        <taxon>Sar</taxon>
        <taxon>Alveolata</taxon>
        <taxon>Dinophyceae</taxon>
        <taxon>Suessiales</taxon>
        <taxon>Symbiodiniaceae</taxon>
        <taxon>Durusdinium</taxon>
    </lineage>
</organism>
<evidence type="ECO:0000256" key="3">
    <source>
        <dbReference type="RuleBase" id="RU363067"/>
    </source>
</evidence>
<feature type="compositionally biased region" description="Basic and acidic residues" evidence="4">
    <location>
        <begin position="61"/>
        <end position="72"/>
    </location>
</feature>
<dbReference type="SUPFAM" id="SSF109604">
    <property type="entry name" value="HD-domain/PDEase-like"/>
    <property type="match status" value="1"/>
</dbReference>
<feature type="transmembrane region" description="Helical" evidence="5">
    <location>
        <begin position="290"/>
        <end position="311"/>
    </location>
</feature>
<feature type="signal peptide" evidence="6">
    <location>
        <begin position="1"/>
        <end position="20"/>
    </location>
</feature>
<feature type="chain" id="PRO_5045394718" description="Phosphodiesterase" evidence="6">
    <location>
        <begin position="21"/>
        <end position="941"/>
    </location>
</feature>
<dbReference type="InterPro" id="IPR002073">
    <property type="entry name" value="PDEase_catalytic_dom"/>
</dbReference>
<keyword evidence="2 3" id="KW-0378">Hydrolase</keyword>
<dbReference type="Pfam" id="PF00233">
    <property type="entry name" value="PDEase_I"/>
    <property type="match status" value="1"/>
</dbReference>
<keyword evidence="9" id="KW-1185">Reference proteome</keyword>
<dbReference type="PANTHER" id="PTHR11347">
    <property type="entry name" value="CYCLIC NUCLEOTIDE PHOSPHODIESTERASE"/>
    <property type="match status" value="1"/>
</dbReference>
<feature type="transmembrane region" description="Helical" evidence="5">
    <location>
        <begin position="136"/>
        <end position="157"/>
    </location>
</feature>
<dbReference type="InterPro" id="IPR036971">
    <property type="entry name" value="PDEase_catalytic_dom_sf"/>
</dbReference>
<dbReference type="InterPro" id="IPR003607">
    <property type="entry name" value="HD/PDEase_dom"/>
</dbReference>